<dbReference type="EMBL" id="CP027033">
    <property type="protein sequence ID" value="AXR82843.1"/>
    <property type="molecule type" value="Genomic_DNA"/>
</dbReference>
<organism evidence="1 2">
    <name type="scientific">Natrarchaeobaculum sulfurireducens</name>
    <dbReference type="NCBI Taxonomy" id="2044521"/>
    <lineage>
        <taxon>Archaea</taxon>
        <taxon>Methanobacteriati</taxon>
        <taxon>Methanobacteriota</taxon>
        <taxon>Stenosarchaea group</taxon>
        <taxon>Halobacteria</taxon>
        <taxon>Halobacteriales</taxon>
        <taxon>Natrialbaceae</taxon>
        <taxon>Natrarchaeobaculum</taxon>
    </lineage>
</organism>
<reference evidence="2" key="1">
    <citation type="submission" date="2018-02" db="EMBL/GenBank/DDBJ databases">
        <title>Phenotypic and genomic properties of facultatively anaerobic sulfur-reducing natronoarchaea from hypersaline soda lakes.</title>
        <authorList>
            <person name="Sorokin D.Y."/>
            <person name="Kublanov I.V."/>
            <person name="Roman P."/>
            <person name="Sinninghe Damste J.S."/>
            <person name="Golyshin P.N."/>
            <person name="Rojo D."/>
            <person name="Ciordia S."/>
            <person name="Mena M.D.C."/>
            <person name="Ferrer M."/>
            <person name="Messina E."/>
            <person name="Smedile F."/>
            <person name="La Spada G."/>
            <person name="La Cono V."/>
            <person name="Yakimov M.M."/>
        </authorList>
    </citation>
    <scope>NUCLEOTIDE SEQUENCE [LARGE SCALE GENOMIC DNA]</scope>
    <source>
        <strain evidence="2">AArc-Mg</strain>
    </source>
</reference>
<evidence type="ECO:0000313" key="2">
    <source>
        <dbReference type="Proteomes" id="UP000258613"/>
    </source>
</evidence>
<sequence>MRTLTRRARRLYREEGARKVTTESIRFVVRAVRHSLGTRGLYGSRRYLTLLRWSNAGRGRFDAVANPYKIIHTAPTEIAYVTGRRPNPGRFQWQDLRKVQGGDWDRSDERVEDLPVVQALRQRFEDGTDWEDIEFIQHVLEQAEHEPLLR</sequence>
<dbReference type="KEGG" id="nag:AArcMg_2854"/>
<dbReference type="Proteomes" id="UP000258613">
    <property type="component" value="Chromosome"/>
</dbReference>
<proteinExistence type="predicted"/>
<name>A0A346PTJ8_9EURY</name>
<protein>
    <submittedName>
        <fullName evidence="1">Uncharacterized protein</fullName>
    </submittedName>
</protein>
<gene>
    <name evidence="1" type="ORF">AArcMg_2854</name>
</gene>
<accession>A0A346PTJ8</accession>
<dbReference type="OrthoDB" id="197906at2157"/>
<evidence type="ECO:0000313" key="1">
    <source>
        <dbReference type="EMBL" id="AXR82843.1"/>
    </source>
</evidence>
<dbReference type="AlphaFoldDB" id="A0A346PTJ8"/>
<dbReference type="RefSeq" id="WP_133412286.1">
    <property type="nucleotide sequence ID" value="NZ_CP027033.1"/>
</dbReference>
<dbReference type="GeneID" id="37643347"/>
<keyword evidence="2" id="KW-1185">Reference proteome</keyword>